<dbReference type="OrthoDB" id="995581at2759"/>
<evidence type="ECO:0000313" key="1">
    <source>
        <dbReference type="EMBL" id="KAJ8446686.1"/>
    </source>
</evidence>
<dbReference type="Proteomes" id="UP001153076">
    <property type="component" value="Unassembled WGS sequence"/>
</dbReference>
<comment type="caution">
    <text evidence="1">The sequence shown here is derived from an EMBL/GenBank/DDBJ whole genome shotgun (WGS) entry which is preliminary data.</text>
</comment>
<proteinExistence type="predicted"/>
<dbReference type="AlphaFoldDB" id="A0A9Q1QM81"/>
<dbReference type="Gene3D" id="3.80.10.10">
    <property type="entry name" value="Ribonuclease Inhibitor"/>
    <property type="match status" value="1"/>
</dbReference>
<dbReference type="SUPFAM" id="SSF52058">
    <property type="entry name" value="L domain-like"/>
    <property type="match status" value="1"/>
</dbReference>
<evidence type="ECO:0000313" key="2">
    <source>
        <dbReference type="Proteomes" id="UP001153076"/>
    </source>
</evidence>
<organism evidence="1 2">
    <name type="scientific">Carnegiea gigantea</name>
    <dbReference type="NCBI Taxonomy" id="171969"/>
    <lineage>
        <taxon>Eukaryota</taxon>
        <taxon>Viridiplantae</taxon>
        <taxon>Streptophyta</taxon>
        <taxon>Embryophyta</taxon>
        <taxon>Tracheophyta</taxon>
        <taxon>Spermatophyta</taxon>
        <taxon>Magnoliopsida</taxon>
        <taxon>eudicotyledons</taxon>
        <taxon>Gunneridae</taxon>
        <taxon>Pentapetalae</taxon>
        <taxon>Caryophyllales</taxon>
        <taxon>Cactineae</taxon>
        <taxon>Cactaceae</taxon>
        <taxon>Cactoideae</taxon>
        <taxon>Echinocereeae</taxon>
        <taxon>Carnegiea</taxon>
    </lineage>
</organism>
<accession>A0A9Q1QM81</accession>
<gene>
    <name evidence="1" type="ORF">Cgig2_002848</name>
</gene>
<keyword evidence="2" id="KW-1185">Reference proteome</keyword>
<protein>
    <submittedName>
        <fullName evidence="1">Uncharacterized protein</fullName>
    </submittedName>
</protein>
<dbReference type="InterPro" id="IPR032675">
    <property type="entry name" value="LRR_dom_sf"/>
</dbReference>
<name>A0A9Q1QM81_9CARY</name>
<dbReference type="EMBL" id="JAKOGI010000051">
    <property type="protein sequence ID" value="KAJ8446686.1"/>
    <property type="molecule type" value="Genomic_DNA"/>
</dbReference>
<reference evidence="1" key="1">
    <citation type="submission" date="2022-04" db="EMBL/GenBank/DDBJ databases">
        <title>Carnegiea gigantea Genome sequencing and assembly v2.</title>
        <authorList>
            <person name="Copetti D."/>
            <person name="Sanderson M.J."/>
            <person name="Burquez A."/>
            <person name="Wojciechowski M.F."/>
        </authorList>
    </citation>
    <scope>NUCLEOTIDE SEQUENCE</scope>
    <source>
        <strain evidence="1">SGP5-SGP5p</strain>
        <tissue evidence="1">Aerial part</tissue>
    </source>
</reference>
<sequence>MANGSSYKKHYFVLHDLIHELAVYVMEKFGFMLEANVSHVNLGRPRQLSYKQSQYETAERFYPIALTGNLNSFLPVRSSNEQCYYLCSNILQPLEHWFGHLRVLSFCGYNITRIPDSIGSLKHLHYQDFSSTYLGNRENRLQQMHRILTVCQAPRALLVLEEYLQYLRARSPFELAVLMNQPKFSDKSLKLAS</sequence>